<dbReference type="EMBL" id="SMKA01000255">
    <property type="protein sequence ID" value="TDC18136.1"/>
    <property type="molecule type" value="Genomic_DNA"/>
</dbReference>
<sequence>MDFSDGLVLVGGVEVGTARMTWWDEADGTRLYLLLGSVDAAHQGLGYGRQILAWLEERAREHAAGDSVGTPMFGVNPESERDLALARAAGYRVAFTRVRMIAKLTEPREVRLPEGFEVRPASAGDHRAVFEANAEVFASNSLGYVQDSFEEFEQEIADDYPDHRLWTLAWVGDKLAGWVVSGQDDTPWVGVRPAYRRRGLASALLRANHAQLWAHGVQTASLWTLAENPTGSVALYESLGYRVVERQPRYRRRF</sequence>
<dbReference type="Pfam" id="PF00583">
    <property type="entry name" value="Acetyltransf_1"/>
    <property type="match status" value="2"/>
</dbReference>
<dbReference type="AlphaFoldDB" id="A0A4V2XNG1"/>
<proteinExistence type="predicted"/>
<dbReference type="GO" id="GO:0016747">
    <property type="term" value="F:acyltransferase activity, transferring groups other than amino-acyl groups"/>
    <property type="evidence" value="ECO:0007669"/>
    <property type="project" value="InterPro"/>
</dbReference>
<dbReference type="Proteomes" id="UP000295075">
    <property type="component" value="Unassembled WGS sequence"/>
</dbReference>
<evidence type="ECO:0000259" key="3">
    <source>
        <dbReference type="PROSITE" id="PS51186"/>
    </source>
</evidence>
<keyword evidence="5" id="KW-1185">Reference proteome</keyword>
<dbReference type="RefSeq" id="WP_132414192.1">
    <property type="nucleotide sequence ID" value="NZ_SMKA01000255.1"/>
</dbReference>
<feature type="domain" description="N-acetyltransferase" evidence="3">
    <location>
        <begin position="1"/>
        <end position="111"/>
    </location>
</feature>
<dbReference type="SUPFAM" id="SSF55729">
    <property type="entry name" value="Acyl-CoA N-acyltransferases (Nat)"/>
    <property type="match status" value="2"/>
</dbReference>
<gene>
    <name evidence="4" type="ORF">E1261_35910</name>
</gene>
<comment type="caution">
    <text evidence="4">The sequence shown here is derived from an EMBL/GenBank/DDBJ whole genome shotgun (WGS) entry which is preliminary data.</text>
</comment>
<reference evidence="4 5" key="1">
    <citation type="submission" date="2019-03" db="EMBL/GenBank/DDBJ databases">
        <title>Draft genome sequences of novel Actinobacteria.</title>
        <authorList>
            <person name="Sahin N."/>
            <person name="Ay H."/>
            <person name="Saygin H."/>
        </authorList>
    </citation>
    <scope>NUCLEOTIDE SEQUENCE [LARGE SCALE GENOMIC DNA]</scope>
    <source>
        <strain evidence="4 5">JCM 30547</strain>
    </source>
</reference>
<dbReference type="CDD" id="cd04301">
    <property type="entry name" value="NAT_SF"/>
    <property type="match status" value="2"/>
</dbReference>
<feature type="domain" description="N-acetyltransferase" evidence="3">
    <location>
        <begin position="116"/>
        <end position="254"/>
    </location>
</feature>
<organism evidence="4 5">
    <name type="scientific">Kribbella albertanoniae</name>
    <dbReference type="NCBI Taxonomy" id="1266829"/>
    <lineage>
        <taxon>Bacteria</taxon>
        <taxon>Bacillati</taxon>
        <taxon>Actinomycetota</taxon>
        <taxon>Actinomycetes</taxon>
        <taxon>Propionibacteriales</taxon>
        <taxon>Kribbellaceae</taxon>
        <taxon>Kribbella</taxon>
    </lineage>
</organism>
<name>A0A4V2XNG1_9ACTN</name>
<dbReference type="InterPro" id="IPR016181">
    <property type="entry name" value="Acyl_CoA_acyltransferase"/>
</dbReference>
<evidence type="ECO:0000256" key="1">
    <source>
        <dbReference type="ARBA" id="ARBA00022679"/>
    </source>
</evidence>
<evidence type="ECO:0000313" key="5">
    <source>
        <dbReference type="Proteomes" id="UP000295075"/>
    </source>
</evidence>
<dbReference type="InterPro" id="IPR000182">
    <property type="entry name" value="GNAT_dom"/>
</dbReference>
<keyword evidence="1 4" id="KW-0808">Transferase</keyword>
<evidence type="ECO:0000313" key="4">
    <source>
        <dbReference type="EMBL" id="TDC18136.1"/>
    </source>
</evidence>
<evidence type="ECO:0000256" key="2">
    <source>
        <dbReference type="ARBA" id="ARBA00023315"/>
    </source>
</evidence>
<keyword evidence="2" id="KW-0012">Acyltransferase</keyword>
<dbReference type="InterPro" id="IPR050832">
    <property type="entry name" value="Bact_Acetyltransf"/>
</dbReference>
<dbReference type="PROSITE" id="PS51186">
    <property type="entry name" value="GNAT"/>
    <property type="match status" value="2"/>
</dbReference>
<dbReference type="Gene3D" id="3.40.630.30">
    <property type="match status" value="1"/>
</dbReference>
<accession>A0A4V2XNG1</accession>
<dbReference type="OrthoDB" id="8843203at2"/>
<protein>
    <submittedName>
        <fullName evidence="4">GNAT family N-acetyltransferase</fullName>
    </submittedName>
</protein>
<dbReference type="PANTHER" id="PTHR43877">
    <property type="entry name" value="AMINOALKYLPHOSPHONATE N-ACETYLTRANSFERASE-RELATED-RELATED"/>
    <property type="match status" value="1"/>
</dbReference>